<dbReference type="Pfam" id="PF00589">
    <property type="entry name" value="Phage_integrase"/>
    <property type="match status" value="1"/>
</dbReference>
<feature type="region of interest" description="Disordered" evidence="2">
    <location>
        <begin position="73"/>
        <end position="106"/>
    </location>
</feature>
<dbReference type="SUPFAM" id="SSF56349">
    <property type="entry name" value="DNA breaking-rejoining enzymes"/>
    <property type="match status" value="1"/>
</dbReference>
<dbReference type="AlphaFoldDB" id="A0A0F9H0D6"/>
<feature type="domain" description="Tyr recombinase" evidence="3">
    <location>
        <begin position="21"/>
        <end position="64"/>
    </location>
</feature>
<comment type="caution">
    <text evidence="4">The sequence shown here is derived from an EMBL/GenBank/DDBJ whole genome shotgun (WGS) entry which is preliminary data.</text>
</comment>
<dbReference type="InterPro" id="IPR011010">
    <property type="entry name" value="DNA_brk_join_enz"/>
</dbReference>
<evidence type="ECO:0000256" key="2">
    <source>
        <dbReference type="SAM" id="MobiDB-lite"/>
    </source>
</evidence>
<protein>
    <recommendedName>
        <fullName evidence="3">Tyr recombinase domain-containing protein</fullName>
    </recommendedName>
</protein>
<dbReference type="InterPro" id="IPR002104">
    <property type="entry name" value="Integrase_catalytic"/>
</dbReference>
<keyword evidence="1" id="KW-0233">DNA recombination</keyword>
<organism evidence="4">
    <name type="scientific">marine sediment metagenome</name>
    <dbReference type="NCBI Taxonomy" id="412755"/>
    <lineage>
        <taxon>unclassified sequences</taxon>
        <taxon>metagenomes</taxon>
        <taxon>ecological metagenomes</taxon>
    </lineage>
</organism>
<evidence type="ECO:0000256" key="1">
    <source>
        <dbReference type="ARBA" id="ARBA00023172"/>
    </source>
</evidence>
<sequence>LALLVDQFPGKPDDPSFTDGRLHSFRHFFVSKCAHDGVPEQTVMRWLGHRSSRIVQRYYHLHDEEAHRQMARVKSVGGPSCNGHQGVSGDVDENSGSRGRTDDGVA</sequence>
<dbReference type="InterPro" id="IPR013762">
    <property type="entry name" value="Integrase-like_cat_sf"/>
</dbReference>
<reference evidence="4" key="1">
    <citation type="journal article" date="2015" name="Nature">
        <title>Complex archaea that bridge the gap between prokaryotes and eukaryotes.</title>
        <authorList>
            <person name="Spang A."/>
            <person name="Saw J.H."/>
            <person name="Jorgensen S.L."/>
            <person name="Zaremba-Niedzwiedzka K."/>
            <person name="Martijn J."/>
            <person name="Lind A.E."/>
            <person name="van Eijk R."/>
            <person name="Schleper C."/>
            <person name="Guy L."/>
            <person name="Ettema T.J."/>
        </authorList>
    </citation>
    <scope>NUCLEOTIDE SEQUENCE</scope>
</reference>
<gene>
    <name evidence="4" type="ORF">LCGC14_1844980</name>
</gene>
<name>A0A0F9H0D6_9ZZZZ</name>
<dbReference type="GO" id="GO:0006310">
    <property type="term" value="P:DNA recombination"/>
    <property type="evidence" value="ECO:0007669"/>
    <property type="project" value="UniProtKB-KW"/>
</dbReference>
<dbReference type="EMBL" id="LAZR01018444">
    <property type="protein sequence ID" value="KKL96391.1"/>
    <property type="molecule type" value="Genomic_DNA"/>
</dbReference>
<dbReference type="GO" id="GO:0015074">
    <property type="term" value="P:DNA integration"/>
    <property type="evidence" value="ECO:0007669"/>
    <property type="project" value="InterPro"/>
</dbReference>
<evidence type="ECO:0000259" key="3">
    <source>
        <dbReference type="Pfam" id="PF00589"/>
    </source>
</evidence>
<dbReference type="Gene3D" id="1.10.443.10">
    <property type="entry name" value="Intergrase catalytic core"/>
    <property type="match status" value="1"/>
</dbReference>
<evidence type="ECO:0000313" key="4">
    <source>
        <dbReference type="EMBL" id="KKL96391.1"/>
    </source>
</evidence>
<accession>A0A0F9H0D6</accession>
<proteinExistence type="predicted"/>
<feature type="non-terminal residue" evidence="4">
    <location>
        <position position="1"/>
    </location>
</feature>
<dbReference type="GO" id="GO:0003677">
    <property type="term" value="F:DNA binding"/>
    <property type="evidence" value="ECO:0007669"/>
    <property type="project" value="InterPro"/>
</dbReference>